<feature type="region of interest" description="Disordered" evidence="1">
    <location>
        <begin position="296"/>
        <end position="327"/>
    </location>
</feature>
<dbReference type="InterPro" id="IPR000626">
    <property type="entry name" value="Ubiquitin-like_dom"/>
</dbReference>
<feature type="compositionally biased region" description="Low complexity" evidence="1">
    <location>
        <begin position="413"/>
        <end position="425"/>
    </location>
</feature>
<keyword evidence="4" id="KW-1185">Reference proteome</keyword>
<dbReference type="PROSITE" id="PS51257">
    <property type="entry name" value="PROKAR_LIPOPROTEIN"/>
    <property type="match status" value="1"/>
</dbReference>
<feature type="region of interest" description="Disordered" evidence="1">
    <location>
        <begin position="194"/>
        <end position="279"/>
    </location>
</feature>
<feature type="compositionally biased region" description="Basic and acidic residues" evidence="1">
    <location>
        <begin position="255"/>
        <end position="266"/>
    </location>
</feature>
<protein>
    <recommendedName>
        <fullName evidence="2">Ubiquitin-like domain-containing protein</fullName>
    </recommendedName>
</protein>
<dbReference type="AlphaFoldDB" id="A0AAW3AW82"/>
<evidence type="ECO:0000313" key="4">
    <source>
        <dbReference type="Proteomes" id="UP001500131"/>
    </source>
</evidence>
<feature type="region of interest" description="Disordered" evidence="1">
    <location>
        <begin position="1"/>
        <end position="20"/>
    </location>
</feature>
<feature type="region of interest" description="Disordered" evidence="1">
    <location>
        <begin position="860"/>
        <end position="889"/>
    </location>
</feature>
<evidence type="ECO:0000313" key="3">
    <source>
        <dbReference type="EMBL" id="KAL0512987.1"/>
    </source>
</evidence>
<evidence type="ECO:0000256" key="1">
    <source>
        <dbReference type="SAM" id="MobiDB-lite"/>
    </source>
</evidence>
<name>A0AAW3AW82_9TRYP</name>
<feature type="compositionally biased region" description="Basic and acidic residues" evidence="1">
    <location>
        <begin position="231"/>
        <end position="241"/>
    </location>
</feature>
<dbReference type="Proteomes" id="UP001500131">
    <property type="component" value="Unassembled WGS sequence"/>
</dbReference>
<reference evidence="3 4" key="1">
    <citation type="submission" date="2024-02" db="EMBL/GenBank/DDBJ databases">
        <title>FIRST GENOME SEQUENCES OF Leishmania (Viannia) shawi, Leishmania (Viannia) lindenbergi AND Leishmania (Viannia) utingensis.</title>
        <authorList>
            <person name="Resadore F."/>
            <person name="Custodio M.G.F."/>
            <person name="Boite M.C."/>
            <person name="Cupolillo E."/>
            <person name="Ferreira G.E.M."/>
        </authorList>
    </citation>
    <scope>NUCLEOTIDE SEQUENCE [LARGE SCALE GENOMIC DNA]</scope>
    <source>
        <strain evidence="3 4">MHOM/BR/1966/M15733</strain>
    </source>
</reference>
<feature type="region of interest" description="Disordered" evidence="1">
    <location>
        <begin position="394"/>
        <end position="425"/>
    </location>
</feature>
<dbReference type="EMBL" id="JBAMZK010000006">
    <property type="protein sequence ID" value="KAL0512987.1"/>
    <property type="molecule type" value="Genomic_DNA"/>
</dbReference>
<proteinExistence type="predicted"/>
<comment type="caution">
    <text evidence="3">The sequence shown here is derived from an EMBL/GenBank/DDBJ whole genome shotgun (WGS) entry which is preliminary data.</text>
</comment>
<dbReference type="CDD" id="cd17039">
    <property type="entry name" value="Ubl_ubiquitin_like"/>
    <property type="match status" value="1"/>
</dbReference>
<feature type="compositionally biased region" description="Low complexity" evidence="1">
    <location>
        <begin position="305"/>
        <end position="324"/>
    </location>
</feature>
<feature type="domain" description="Ubiquitin-like" evidence="2">
    <location>
        <begin position="513"/>
        <end position="543"/>
    </location>
</feature>
<accession>A0AAW3AW82</accession>
<sequence>MSTRSASPLNTMSTLSSRRVSTASLSFATTSCSVIKPDEATVSVSTSSKALTSAVKQRVEAILRHGSPCTRGLHSISPLAPDAARAPPVELQGPPRYLRARGLTPPAAAEATGRRETRQQQQQPEQDGGHWRSSSCRRDNRRRSSHSQVKSKPGMAQAASPPQPQPPDAANNVSQPPKMHRMTAPLQESGLSLSLPSKHRHHYPSDHQYSNHAQPEAQRLDRTSQLNEGRGAVEDRPELVRAARAPPPRSRSPASRRDSTLFERSDPMAAMTRPPFRGGNIEDMALVVPRLSPAHAAPLARTRSPQSAARQQQQQQHLSQRPLQVGISGRFGVPGKNATARGSTAAEMTPSAAQHAAALSTFPPLASTSPILRSYIAESFSSYLPGESTVLLGAHHRGKSTPHPASSPPPSPSQAASPHAEASAATSMTAVEIEVAVAASTASSLPEPAVLARYEEILRDWCIGNSNSCSGGTPHYNGHDAQHTGQQRYTDEEFAAAFDLIVHIRLAAGAVVTVSEIKDEVERRTGLPAVQQSLVYDAMSLQDCLPIHLLLLAADEDDVDTNCHQMGEWGAKHHTDGGVSGGRDAVMGGRRRRGCLRLVCVPLSSDSAAATVARRTRQVRSPLRAAASPAAAAAAAAVDFTAFPTRSSAFIGPTRAASAAAAVAVPTSPPRRPGAVPFTLSHGRAITTSATGLSSAATTSASPAAMTGNTEQVLSEHISRLRRLYLPNGEISDTLRRGGWASAEAGVERAPEHTDPSVTAMAAVPQPKWQQQNLLSSAPTAYQNLMMNGGGGAAPIRGPLLPHRTELSEALIAALPAPPVRRSAALPSADVTSANTSNGGISAPYASIKTLSWKPSVPQTLPSPLLTRPARISTGGDVDADGDDGNGGGVDASWMSSLSFSSSSAAAAAAALMV</sequence>
<evidence type="ECO:0000259" key="2">
    <source>
        <dbReference type="PROSITE" id="PS50053"/>
    </source>
</evidence>
<organism evidence="3 4">
    <name type="scientific">Leishmania lindenbergi</name>
    <dbReference type="NCBI Taxonomy" id="651832"/>
    <lineage>
        <taxon>Eukaryota</taxon>
        <taxon>Discoba</taxon>
        <taxon>Euglenozoa</taxon>
        <taxon>Kinetoplastea</taxon>
        <taxon>Metakinetoplastina</taxon>
        <taxon>Trypanosomatida</taxon>
        <taxon>Trypanosomatidae</taxon>
        <taxon>Leishmaniinae</taxon>
        <taxon>Leishmania</taxon>
    </lineage>
</organism>
<gene>
    <name evidence="3" type="ORF">Q4I31_001059</name>
</gene>
<dbReference type="PROSITE" id="PS50053">
    <property type="entry name" value="UBIQUITIN_2"/>
    <property type="match status" value="1"/>
</dbReference>
<feature type="region of interest" description="Disordered" evidence="1">
    <location>
        <begin position="68"/>
        <end position="180"/>
    </location>
</feature>